<gene>
    <name evidence="2" type="ORF">F945_03321</name>
</gene>
<organism evidence="2 3">
    <name type="scientific">Acinetobacter rudis CIP 110305</name>
    <dbReference type="NCBI Taxonomy" id="421052"/>
    <lineage>
        <taxon>Bacteria</taxon>
        <taxon>Pseudomonadati</taxon>
        <taxon>Pseudomonadota</taxon>
        <taxon>Gammaproteobacteria</taxon>
        <taxon>Moraxellales</taxon>
        <taxon>Moraxellaceae</taxon>
        <taxon>Acinetobacter</taxon>
    </lineage>
</organism>
<accession>S3MRR6</accession>
<evidence type="ECO:0000259" key="1">
    <source>
        <dbReference type="Pfam" id="PF26621"/>
    </source>
</evidence>
<proteinExistence type="predicted"/>
<name>S3MRR6_9GAMM</name>
<dbReference type="HOGENOM" id="CLU_087830_0_0_6"/>
<dbReference type="InterPro" id="IPR058511">
    <property type="entry name" value="DUF8198"/>
</dbReference>
<dbReference type="PATRIC" id="fig|421052.3.peg.3255"/>
<evidence type="ECO:0000313" key="2">
    <source>
        <dbReference type="EMBL" id="EPF70302.1"/>
    </source>
</evidence>
<dbReference type="eggNOG" id="ENOG503182N">
    <property type="taxonomic scope" value="Bacteria"/>
</dbReference>
<protein>
    <recommendedName>
        <fullName evidence="1">DUF8198 domain-containing protein</fullName>
    </recommendedName>
</protein>
<dbReference type="Proteomes" id="UP000014568">
    <property type="component" value="Unassembled WGS sequence"/>
</dbReference>
<feature type="domain" description="DUF8198" evidence="1">
    <location>
        <begin position="37"/>
        <end position="252"/>
    </location>
</feature>
<dbReference type="AlphaFoldDB" id="S3MRR6"/>
<dbReference type="InterPro" id="IPR058063">
    <property type="entry name" value="FFLEE_fam"/>
</dbReference>
<sequence length="256" mass="29435">MEIKRNSHYAVPILQSLGFYMSKLAALDELLQQYQQLAYHQDPKLKLRLEQAQAWLKNRIEHTHQELFAQPAHQLMAAYFMNRLYGGPEFDALAAQIARLLKYAHKAEKKIPDTAIQTGVKSIQLALLAMQLDEQVAAQLLQDFPADQTIDDEMMRVTLIKLDQQQARLQQLELLDELGHSLDKYLRSFILLTAFKMCKGVAHKYQFDLMYSFIGEGFAAIKPMKSTSKFLQQFIEKERLIISAVHSGHPQPFSTN</sequence>
<dbReference type="NCBIfam" id="NF047641">
    <property type="entry name" value="FFLEE_fam"/>
    <property type="match status" value="1"/>
</dbReference>
<dbReference type="Pfam" id="PF26621">
    <property type="entry name" value="DUF8198"/>
    <property type="match status" value="1"/>
</dbReference>
<comment type="caution">
    <text evidence="2">The sequence shown here is derived from an EMBL/GenBank/DDBJ whole genome shotgun (WGS) entry which is preliminary data.</text>
</comment>
<reference evidence="2 3" key="1">
    <citation type="submission" date="2013-06" db="EMBL/GenBank/DDBJ databases">
        <title>The Genome Sequence of Acinetobacter rudis CIP 110305.</title>
        <authorList>
            <consortium name="The Broad Institute Genome Sequencing Platform"/>
            <consortium name="The Broad Institute Genome Sequencing Center for Infectious Disease"/>
            <person name="Cerqueira G."/>
            <person name="Feldgarden M."/>
            <person name="Courvalin P."/>
            <person name="Perichon B."/>
            <person name="Grillot-Courvalin C."/>
            <person name="Clermont D."/>
            <person name="Rocha E."/>
            <person name="Yoon E.-J."/>
            <person name="Nemec A."/>
            <person name="Young S.K."/>
            <person name="Zeng Q."/>
            <person name="Gargeya S."/>
            <person name="Fitzgerald M."/>
            <person name="Abouelleil A."/>
            <person name="Alvarado L."/>
            <person name="Berlin A.M."/>
            <person name="Chapman S.B."/>
            <person name="Dewar J."/>
            <person name="Goldberg J."/>
            <person name="Griggs A."/>
            <person name="Gujja S."/>
            <person name="Hansen M."/>
            <person name="Howarth C."/>
            <person name="Imamovic A."/>
            <person name="Larimer J."/>
            <person name="McCowan C."/>
            <person name="Murphy C."/>
            <person name="Pearson M."/>
            <person name="Priest M."/>
            <person name="Roberts A."/>
            <person name="Saif S."/>
            <person name="Shea T."/>
            <person name="Sykes S."/>
            <person name="Wortman J."/>
            <person name="Nusbaum C."/>
            <person name="Birren B."/>
        </authorList>
    </citation>
    <scope>NUCLEOTIDE SEQUENCE [LARGE SCALE GENOMIC DNA]</scope>
    <source>
        <strain evidence="2 3">CIP 110305</strain>
    </source>
</reference>
<dbReference type="EMBL" id="ATGI01000038">
    <property type="protein sequence ID" value="EPF70302.1"/>
    <property type="molecule type" value="Genomic_DNA"/>
</dbReference>
<keyword evidence="3" id="KW-1185">Reference proteome</keyword>
<dbReference type="STRING" id="632955.GCA_000829675_03001"/>
<evidence type="ECO:0000313" key="3">
    <source>
        <dbReference type="Proteomes" id="UP000014568"/>
    </source>
</evidence>